<dbReference type="InterPro" id="IPR009100">
    <property type="entry name" value="AcylCoA_DH/oxidase_NM_dom_sf"/>
</dbReference>
<dbReference type="GO" id="GO:0004361">
    <property type="term" value="F:glutaryl-CoA dehydrogenase activity"/>
    <property type="evidence" value="ECO:0007669"/>
    <property type="project" value="TreeGrafter"/>
</dbReference>
<proteinExistence type="predicted"/>
<protein>
    <recommendedName>
        <fullName evidence="5">Acyl-CoA dehydrogenase/oxidase N-terminal domain-containing protein</fullName>
    </recommendedName>
</protein>
<dbReference type="OrthoDB" id="435240at2759"/>
<evidence type="ECO:0000256" key="3">
    <source>
        <dbReference type="ARBA" id="ARBA00023002"/>
    </source>
</evidence>
<dbReference type="PANTHER" id="PTHR42807">
    <property type="entry name" value="GLUTARYL-COA DEHYDROGENASE, MITOCHONDRIAL"/>
    <property type="match status" value="1"/>
</dbReference>
<dbReference type="Gene3D" id="1.10.540.10">
    <property type="entry name" value="Acyl-CoA dehydrogenase/oxidase, N-terminal domain"/>
    <property type="match status" value="1"/>
</dbReference>
<feature type="domain" description="Acyl-CoA dehydrogenase/oxidase N-terminal" evidence="5">
    <location>
        <begin position="58"/>
        <end position="166"/>
    </location>
</feature>
<dbReference type="InterPro" id="IPR037069">
    <property type="entry name" value="AcylCoA_DH/ox_N_sf"/>
</dbReference>
<dbReference type="Pfam" id="PF02771">
    <property type="entry name" value="Acyl-CoA_dh_N"/>
    <property type="match status" value="1"/>
</dbReference>
<evidence type="ECO:0000313" key="7">
    <source>
        <dbReference type="Proteomes" id="UP001163046"/>
    </source>
</evidence>
<dbReference type="GO" id="GO:0033539">
    <property type="term" value="P:fatty acid beta-oxidation using acyl-CoA dehydrogenase"/>
    <property type="evidence" value="ECO:0007669"/>
    <property type="project" value="TreeGrafter"/>
</dbReference>
<dbReference type="GO" id="GO:0050660">
    <property type="term" value="F:flavin adenine dinucleotide binding"/>
    <property type="evidence" value="ECO:0007669"/>
    <property type="project" value="InterPro"/>
</dbReference>
<accession>A0A9W9ZRX5</accession>
<evidence type="ECO:0000256" key="2">
    <source>
        <dbReference type="ARBA" id="ARBA00022946"/>
    </source>
</evidence>
<reference evidence="6" key="1">
    <citation type="submission" date="2023-01" db="EMBL/GenBank/DDBJ databases">
        <title>Genome assembly of the deep-sea coral Lophelia pertusa.</title>
        <authorList>
            <person name="Herrera S."/>
            <person name="Cordes E."/>
        </authorList>
    </citation>
    <scope>NUCLEOTIDE SEQUENCE</scope>
    <source>
        <strain evidence="6">USNM1676648</strain>
        <tissue evidence="6">Polyp</tissue>
    </source>
</reference>
<keyword evidence="4" id="KW-0496">Mitochondrion</keyword>
<keyword evidence="7" id="KW-1185">Reference proteome</keyword>
<dbReference type="InterPro" id="IPR013786">
    <property type="entry name" value="AcylCoA_DH/ox_N"/>
</dbReference>
<dbReference type="GO" id="GO:0000062">
    <property type="term" value="F:fatty-acyl-CoA binding"/>
    <property type="evidence" value="ECO:0007669"/>
    <property type="project" value="TreeGrafter"/>
</dbReference>
<evidence type="ECO:0000256" key="1">
    <source>
        <dbReference type="ARBA" id="ARBA00004173"/>
    </source>
</evidence>
<evidence type="ECO:0000256" key="4">
    <source>
        <dbReference type="ARBA" id="ARBA00023128"/>
    </source>
</evidence>
<dbReference type="InterPro" id="IPR052033">
    <property type="entry name" value="Glutaryl-CoA_DH_mitochondrial"/>
</dbReference>
<comment type="subcellular location">
    <subcellularLocation>
        <location evidence="1">Mitochondrion</location>
    </subcellularLocation>
</comment>
<gene>
    <name evidence="6" type="ORF">OS493_008761</name>
</gene>
<comment type="caution">
    <text evidence="6">The sequence shown here is derived from an EMBL/GenBank/DDBJ whole genome shotgun (WGS) entry which is preliminary data.</text>
</comment>
<dbReference type="Proteomes" id="UP001163046">
    <property type="component" value="Unassembled WGS sequence"/>
</dbReference>
<keyword evidence="3" id="KW-0560">Oxidoreductase</keyword>
<sequence>MALQRVIRRMVSPANNVLLLCRAQSTGTAAIAKESNKEKKDFVRFNWQDPLSLESCLTEEEIMVRDQFRDYCQEKLMSRILLANRLEVFDENIMTEMGSLGVLGCTIEGYGCAGVSSVAYGLIARECERVDSSYRSAMSVQSSLVMHPINAFGTEEQKQKVSSKACARQADWLLWFD</sequence>
<dbReference type="GO" id="GO:0005743">
    <property type="term" value="C:mitochondrial inner membrane"/>
    <property type="evidence" value="ECO:0007669"/>
    <property type="project" value="TreeGrafter"/>
</dbReference>
<evidence type="ECO:0000313" key="6">
    <source>
        <dbReference type="EMBL" id="KAJ7386612.1"/>
    </source>
</evidence>
<keyword evidence="2" id="KW-0809">Transit peptide</keyword>
<dbReference type="AlphaFoldDB" id="A0A9W9ZRX5"/>
<name>A0A9W9ZRX5_9CNID</name>
<organism evidence="6 7">
    <name type="scientific">Desmophyllum pertusum</name>
    <dbReference type="NCBI Taxonomy" id="174260"/>
    <lineage>
        <taxon>Eukaryota</taxon>
        <taxon>Metazoa</taxon>
        <taxon>Cnidaria</taxon>
        <taxon>Anthozoa</taxon>
        <taxon>Hexacorallia</taxon>
        <taxon>Scleractinia</taxon>
        <taxon>Caryophylliina</taxon>
        <taxon>Caryophylliidae</taxon>
        <taxon>Desmophyllum</taxon>
    </lineage>
</organism>
<dbReference type="GO" id="GO:0046949">
    <property type="term" value="P:fatty-acyl-CoA biosynthetic process"/>
    <property type="evidence" value="ECO:0007669"/>
    <property type="project" value="TreeGrafter"/>
</dbReference>
<dbReference type="SUPFAM" id="SSF56645">
    <property type="entry name" value="Acyl-CoA dehydrogenase NM domain-like"/>
    <property type="match status" value="1"/>
</dbReference>
<dbReference type="FunFam" id="1.10.540.10:FF:000003">
    <property type="entry name" value="glutaryl-CoA dehydrogenase, mitochondrial"/>
    <property type="match status" value="1"/>
</dbReference>
<dbReference type="EMBL" id="MU825876">
    <property type="protein sequence ID" value="KAJ7386612.1"/>
    <property type="molecule type" value="Genomic_DNA"/>
</dbReference>
<evidence type="ECO:0000259" key="5">
    <source>
        <dbReference type="Pfam" id="PF02771"/>
    </source>
</evidence>
<dbReference type="PANTHER" id="PTHR42807:SF1">
    <property type="entry name" value="GLUTARYL-COA DEHYDROGENASE, MITOCHONDRIAL"/>
    <property type="match status" value="1"/>
</dbReference>